<dbReference type="Pfam" id="PF02230">
    <property type="entry name" value="Abhydrolase_2"/>
    <property type="match status" value="1"/>
</dbReference>
<dbReference type="Gene3D" id="3.40.50.1820">
    <property type="entry name" value="alpha/beta hydrolase"/>
    <property type="match status" value="1"/>
</dbReference>
<dbReference type="PANTHER" id="PTHR10655:SF17">
    <property type="entry name" value="LYSOPHOSPHOLIPASE-LIKE PROTEIN 1"/>
    <property type="match status" value="1"/>
</dbReference>
<dbReference type="InterPro" id="IPR029058">
    <property type="entry name" value="AB_hydrolase_fold"/>
</dbReference>
<dbReference type="RefSeq" id="WP_379957566.1">
    <property type="nucleotide sequence ID" value="NZ_JAUYVI010000005.1"/>
</dbReference>
<name>A0ABU0YP64_9PROT</name>
<dbReference type="GO" id="GO:0016787">
    <property type="term" value="F:hydrolase activity"/>
    <property type="evidence" value="ECO:0007669"/>
    <property type="project" value="UniProtKB-KW"/>
</dbReference>
<dbReference type="PANTHER" id="PTHR10655">
    <property type="entry name" value="LYSOPHOSPHOLIPASE-RELATED"/>
    <property type="match status" value="1"/>
</dbReference>
<sequence length="219" mass="22926">MQTLTLDGPSVAPKSGGAPKQLVVFLHGYGSNGEDLISLAPYWADLLPDAEFVSPNAPFPCEQNPFGGFQWFGLEDRSAEMRLGGTRAAATHLDAFLDAALRARGLDESKLALVGFSQGTMMSLHVGPRRIIAPAAIVGYSGALIAPEALAAELESRPPVLLVHGTADPVVPFAAMGAAAQALRALGLKVEAIARPGLPHSIDPEGLTRGGRFLQERLA</sequence>
<dbReference type="InterPro" id="IPR003140">
    <property type="entry name" value="PLipase/COase/thioEstase"/>
</dbReference>
<feature type="domain" description="Phospholipase/carboxylesterase/thioesterase" evidence="3">
    <location>
        <begin position="17"/>
        <end position="215"/>
    </location>
</feature>
<gene>
    <name evidence="4" type="ORF">Q8A70_17640</name>
</gene>
<protein>
    <submittedName>
        <fullName evidence="4">Dienelactone hydrolase family protein</fullName>
    </submittedName>
</protein>
<comment type="caution">
    <text evidence="4">The sequence shown here is derived from an EMBL/GenBank/DDBJ whole genome shotgun (WGS) entry which is preliminary data.</text>
</comment>
<evidence type="ECO:0000256" key="1">
    <source>
        <dbReference type="ARBA" id="ARBA00006499"/>
    </source>
</evidence>
<dbReference type="InterPro" id="IPR050565">
    <property type="entry name" value="LYPA1-2/EST-like"/>
</dbReference>
<comment type="similarity">
    <text evidence="1">Belongs to the AB hydrolase superfamily. AB hydrolase 2 family.</text>
</comment>
<dbReference type="Proteomes" id="UP001230156">
    <property type="component" value="Unassembled WGS sequence"/>
</dbReference>
<keyword evidence="2 4" id="KW-0378">Hydrolase</keyword>
<accession>A0ABU0YP64</accession>
<proteinExistence type="inferred from homology"/>
<evidence type="ECO:0000259" key="3">
    <source>
        <dbReference type="Pfam" id="PF02230"/>
    </source>
</evidence>
<evidence type="ECO:0000256" key="2">
    <source>
        <dbReference type="ARBA" id="ARBA00022801"/>
    </source>
</evidence>
<keyword evidence="5" id="KW-1185">Reference proteome</keyword>
<dbReference type="SUPFAM" id="SSF53474">
    <property type="entry name" value="alpha/beta-Hydrolases"/>
    <property type="match status" value="1"/>
</dbReference>
<evidence type="ECO:0000313" key="5">
    <source>
        <dbReference type="Proteomes" id="UP001230156"/>
    </source>
</evidence>
<dbReference type="EMBL" id="JAUYVI010000005">
    <property type="protein sequence ID" value="MDQ7249515.1"/>
    <property type="molecule type" value="Genomic_DNA"/>
</dbReference>
<evidence type="ECO:0000313" key="4">
    <source>
        <dbReference type="EMBL" id="MDQ7249515.1"/>
    </source>
</evidence>
<reference evidence="5" key="1">
    <citation type="submission" date="2023-08" db="EMBL/GenBank/DDBJ databases">
        <title>Rhodospirillaceae gen. nov., a novel taxon isolated from the Yangtze River Yuezi River estuary sludge.</title>
        <authorList>
            <person name="Ruan L."/>
        </authorList>
    </citation>
    <scope>NUCLEOTIDE SEQUENCE [LARGE SCALE GENOMIC DNA]</scope>
    <source>
        <strain evidence="5">R-7</strain>
    </source>
</reference>
<organism evidence="4 5">
    <name type="scientific">Dongia sedimenti</name>
    <dbReference type="NCBI Taxonomy" id="3064282"/>
    <lineage>
        <taxon>Bacteria</taxon>
        <taxon>Pseudomonadati</taxon>
        <taxon>Pseudomonadota</taxon>
        <taxon>Alphaproteobacteria</taxon>
        <taxon>Rhodospirillales</taxon>
        <taxon>Dongiaceae</taxon>
        <taxon>Dongia</taxon>
    </lineage>
</organism>